<dbReference type="Proteomes" id="UP000604475">
    <property type="component" value="Unassembled WGS sequence"/>
</dbReference>
<name>A0A937UPI5_9ACTN</name>
<sequence length="68" mass="7156">ATFFYNPPPAPPAGHLGAELCGHATEQETGPDAAVAVVDEEPEGIDPDLIDAMDVEDLIRMAREGVEP</sequence>
<protein>
    <submittedName>
        <fullName evidence="1">Uncharacterized protein</fullName>
    </submittedName>
</protein>
<reference evidence="1" key="1">
    <citation type="submission" date="2020-12" db="EMBL/GenBank/DDBJ databases">
        <title>Genomic characterization of non-nitrogen-fixing Frankia strains.</title>
        <authorList>
            <person name="Carlos-Shanley C."/>
            <person name="Guerra T."/>
            <person name="Hahn D."/>
        </authorList>
    </citation>
    <scope>NUCLEOTIDE SEQUENCE</scope>
    <source>
        <strain evidence="1">CN6</strain>
    </source>
</reference>
<accession>A0A937UPI5</accession>
<dbReference type="EMBL" id="JAEACQ010000212">
    <property type="protein sequence ID" value="MBL7629113.1"/>
    <property type="molecule type" value="Genomic_DNA"/>
</dbReference>
<evidence type="ECO:0000313" key="1">
    <source>
        <dbReference type="EMBL" id="MBL7629113.1"/>
    </source>
</evidence>
<proteinExistence type="predicted"/>
<feature type="non-terminal residue" evidence="1">
    <location>
        <position position="1"/>
    </location>
</feature>
<dbReference type="AlphaFoldDB" id="A0A937UPI5"/>
<comment type="caution">
    <text evidence="1">The sequence shown here is derived from an EMBL/GenBank/DDBJ whole genome shotgun (WGS) entry which is preliminary data.</text>
</comment>
<dbReference type="RefSeq" id="WP_203031770.1">
    <property type="nucleotide sequence ID" value="NZ_JAEACQ010000212.1"/>
</dbReference>
<gene>
    <name evidence="1" type="ORF">I7412_18500</name>
</gene>
<organism evidence="1 2">
    <name type="scientific">Frankia nepalensis</name>
    <dbReference type="NCBI Taxonomy" id="1836974"/>
    <lineage>
        <taxon>Bacteria</taxon>
        <taxon>Bacillati</taxon>
        <taxon>Actinomycetota</taxon>
        <taxon>Actinomycetes</taxon>
        <taxon>Frankiales</taxon>
        <taxon>Frankiaceae</taxon>
        <taxon>Frankia</taxon>
    </lineage>
</organism>
<keyword evidence="2" id="KW-1185">Reference proteome</keyword>
<evidence type="ECO:0000313" key="2">
    <source>
        <dbReference type="Proteomes" id="UP000604475"/>
    </source>
</evidence>